<organism evidence="1 2">
    <name type="scientific">Sphaerisporangium album</name>
    <dbReference type="NCBI Taxonomy" id="509200"/>
    <lineage>
        <taxon>Bacteria</taxon>
        <taxon>Bacillati</taxon>
        <taxon>Actinomycetota</taxon>
        <taxon>Actinomycetes</taxon>
        <taxon>Streptosporangiales</taxon>
        <taxon>Streptosporangiaceae</taxon>
        <taxon>Sphaerisporangium</taxon>
    </lineage>
</organism>
<accession>A0A367FF40</accession>
<protein>
    <recommendedName>
        <fullName evidence="3">MarR family transcriptional regulator</fullName>
    </recommendedName>
</protein>
<gene>
    <name evidence="1" type="ORF">DQ384_21840</name>
</gene>
<proteinExistence type="predicted"/>
<evidence type="ECO:0000313" key="2">
    <source>
        <dbReference type="Proteomes" id="UP000253094"/>
    </source>
</evidence>
<evidence type="ECO:0008006" key="3">
    <source>
        <dbReference type="Google" id="ProtNLM"/>
    </source>
</evidence>
<evidence type="ECO:0000313" key="1">
    <source>
        <dbReference type="EMBL" id="RCG28998.1"/>
    </source>
</evidence>
<name>A0A367FF40_9ACTN</name>
<reference evidence="1 2" key="1">
    <citation type="submission" date="2018-06" db="EMBL/GenBank/DDBJ databases">
        <title>Sphaerisporangium craniellae sp. nov., isolated from a marine sponge in the South China Sea.</title>
        <authorList>
            <person name="Li L."/>
        </authorList>
    </citation>
    <scope>NUCLEOTIDE SEQUENCE [LARGE SCALE GENOMIC DNA]</scope>
    <source>
        <strain evidence="1 2">CCTCC AA 208026</strain>
    </source>
</reference>
<dbReference type="Proteomes" id="UP000253094">
    <property type="component" value="Unassembled WGS sequence"/>
</dbReference>
<comment type="caution">
    <text evidence="1">The sequence shown here is derived from an EMBL/GenBank/DDBJ whole genome shotgun (WGS) entry which is preliminary data.</text>
</comment>
<dbReference type="AlphaFoldDB" id="A0A367FF40"/>
<sequence>MAGGTLCTMSYYWSDRDLPVLTAIVQLYGDNPGVVSTEAIQQVSGLDQATVQKALRSLRHSDYFEVTGETLVGSIDGVCRVTEKARRAVRS</sequence>
<keyword evidence="2" id="KW-1185">Reference proteome</keyword>
<dbReference type="EMBL" id="QOIL01000012">
    <property type="protein sequence ID" value="RCG28998.1"/>
    <property type="molecule type" value="Genomic_DNA"/>
</dbReference>